<dbReference type="RefSeq" id="WP_274042061.1">
    <property type="nucleotide sequence ID" value="NZ_JANCPR020000021.1"/>
</dbReference>
<dbReference type="InterPro" id="IPR005149">
    <property type="entry name" value="Tscrpt_reg_PadR_N"/>
</dbReference>
<sequence>MPRRTLDNPLVPAVLGLLLEQPSHPYQMLAELRKRSDNNAAALNRGSLYNVVAALAEAGWVAAQGQQRAGNRPERTVYALTPTGHGELVRQLDSRIRNPEREFSRFLGAVTYLGALGPGGAAEALTERAGRLRERTAADEERLAEALASGVPRLHVIEAEYALSLARAELAWIDAIVDDIRTGALEWPAGPAGSGAGSGAGSSDSGPAASAAPAESGQPER</sequence>
<feature type="domain" description="Transcription regulator PadR N-terminal" evidence="2">
    <location>
        <begin position="14"/>
        <end position="88"/>
    </location>
</feature>
<dbReference type="Pfam" id="PF03551">
    <property type="entry name" value="PadR"/>
    <property type="match status" value="1"/>
</dbReference>
<reference evidence="3 4" key="1">
    <citation type="submission" date="2023-05" db="EMBL/GenBank/DDBJ databases">
        <title>Streptantibioticus silvisoli sp. nov., acidotolerant actinomycetes 1 from pine litter.</title>
        <authorList>
            <person name="Swiecimska M."/>
            <person name="Golinska P."/>
            <person name="Sangal V."/>
            <person name="Wachnowicz B."/>
            <person name="Goodfellow M."/>
        </authorList>
    </citation>
    <scope>NUCLEOTIDE SEQUENCE [LARGE SCALE GENOMIC DNA]</scope>
    <source>
        <strain evidence="3 4">DSM 42109</strain>
    </source>
</reference>
<feature type="region of interest" description="Disordered" evidence="1">
    <location>
        <begin position="187"/>
        <end position="221"/>
    </location>
</feature>
<proteinExistence type="predicted"/>
<dbReference type="InterPro" id="IPR052509">
    <property type="entry name" value="Metal_resp_DNA-bind_regulator"/>
</dbReference>
<dbReference type="Proteomes" id="UP001214441">
    <property type="component" value="Unassembled WGS sequence"/>
</dbReference>
<dbReference type="InterPro" id="IPR036388">
    <property type="entry name" value="WH-like_DNA-bd_sf"/>
</dbReference>
<comment type="caution">
    <text evidence="3">The sequence shown here is derived from an EMBL/GenBank/DDBJ whole genome shotgun (WGS) entry which is preliminary data.</text>
</comment>
<accession>A0ABT6ZZP0</accession>
<gene>
    <name evidence="3" type="ORF">NMN56_021770</name>
</gene>
<dbReference type="PANTHER" id="PTHR33169:SF27">
    <property type="entry name" value="TRANSCRIPTIONAL REGULATOR PADR FAMILY PROTEIN"/>
    <property type="match status" value="1"/>
</dbReference>
<evidence type="ECO:0000259" key="2">
    <source>
        <dbReference type="Pfam" id="PF03551"/>
    </source>
</evidence>
<dbReference type="PANTHER" id="PTHR33169">
    <property type="entry name" value="PADR-FAMILY TRANSCRIPTIONAL REGULATOR"/>
    <property type="match status" value="1"/>
</dbReference>
<evidence type="ECO:0000313" key="4">
    <source>
        <dbReference type="Proteomes" id="UP001214441"/>
    </source>
</evidence>
<dbReference type="EMBL" id="JANCPR020000021">
    <property type="protein sequence ID" value="MDJ1134542.1"/>
    <property type="molecule type" value="Genomic_DNA"/>
</dbReference>
<feature type="compositionally biased region" description="Low complexity" evidence="1">
    <location>
        <begin position="201"/>
        <end position="221"/>
    </location>
</feature>
<name>A0ABT6ZZP0_9ACTN</name>
<dbReference type="InterPro" id="IPR036390">
    <property type="entry name" value="WH_DNA-bd_sf"/>
</dbReference>
<dbReference type="Gene3D" id="1.10.10.10">
    <property type="entry name" value="Winged helix-like DNA-binding domain superfamily/Winged helix DNA-binding domain"/>
    <property type="match status" value="1"/>
</dbReference>
<organism evidence="3 4">
    <name type="scientific">Streptomyces iconiensis</name>
    <dbReference type="NCBI Taxonomy" id="1384038"/>
    <lineage>
        <taxon>Bacteria</taxon>
        <taxon>Bacillati</taxon>
        <taxon>Actinomycetota</taxon>
        <taxon>Actinomycetes</taxon>
        <taxon>Kitasatosporales</taxon>
        <taxon>Streptomycetaceae</taxon>
        <taxon>Streptomyces</taxon>
    </lineage>
</organism>
<dbReference type="SUPFAM" id="SSF46785">
    <property type="entry name" value="Winged helix' DNA-binding domain"/>
    <property type="match status" value="1"/>
</dbReference>
<keyword evidence="4" id="KW-1185">Reference proteome</keyword>
<evidence type="ECO:0000313" key="3">
    <source>
        <dbReference type="EMBL" id="MDJ1134542.1"/>
    </source>
</evidence>
<evidence type="ECO:0000256" key="1">
    <source>
        <dbReference type="SAM" id="MobiDB-lite"/>
    </source>
</evidence>
<protein>
    <submittedName>
        <fullName evidence="3">Helix-turn-helix transcriptional regulator</fullName>
    </submittedName>
</protein>